<gene>
    <name evidence="1" type="ORF">DEO72_LG10g2415</name>
</gene>
<organism evidence="1 2">
    <name type="scientific">Vigna unguiculata</name>
    <name type="common">Cowpea</name>
    <dbReference type="NCBI Taxonomy" id="3917"/>
    <lineage>
        <taxon>Eukaryota</taxon>
        <taxon>Viridiplantae</taxon>
        <taxon>Streptophyta</taxon>
        <taxon>Embryophyta</taxon>
        <taxon>Tracheophyta</taxon>
        <taxon>Spermatophyta</taxon>
        <taxon>Magnoliopsida</taxon>
        <taxon>eudicotyledons</taxon>
        <taxon>Gunneridae</taxon>
        <taxon>Pentapetalae</taxon>
        <taxon>rosids</taxon>
        <taxon>fabids</taxon>
        <taxon>Fabales</taxon>
        <taxon>Fabaceae</taxon>
        <taxon>Papilionoideae</taxon>
        <taxon>50 kb inversion clade</taxon>
        <taxon>NPAAA clade</taxon>
        <taxon>indigoferoid/millettioid clade</taxon>
        <taxon>Phaseoleae</taxon>
        <taxon>Vigna</taxon>
    </lineage>
</organism>
<protein>
    <submittedName>
        <fullName evidence="1">Uncharacterized protein</fullName>
    </submittedName>
</protein>
<evidence type="ECO:0000313" key="2">
    <source>
        <dbReference type="Proteomes" id="UP000501690"/>
    </source>
</evidence>
<name>A0A4D6NE72_VIGUN</name>
<reference evidence="1 2" key="1">
    <citation type="submission" date="2019-04" db="EMBL/GenBank/DDBJ databases">
        <title>An improved genome assembly and genetic linkage map for asparagus bean, Vigna unguiculata ssp. sesquipedialis.</title>
        <authorList>
            <person name="Xia Q."/>
            <person name="Zhang R."/>
            <person name="Dong Y."/>
        </authorList>
    </citation>
    <scope>NUCLEOTIDE SEQUENCE [LARGE SCALE GENOMIC DNA]</scope>
    <source>
        <tissue evidence="1">Leaf</tissue>
    </source>
</reference>
<proteinExistence type="predicted"/>
<dbReference type="EMBL" id="CP039354">
    <property type="protein sequence ID" value="QCE11182.1"/>
    <property type="molecule type" value="Genomic_DNA"/>
</dbReference>
<keyword evidence="2" id="KW-1185">Reference proteome</keyword>
<dbReference type="Proteomes" id="UP000501690">
    <property type="component" value="Linkage Group LG10"/>
</dbReference>
<dbReference type="AlphaFoldDB" id="A0A4D6NE72"/>
<sequence>MCDFAPPSNRAIAIAIEVRSILPLPNNCAIATFISCSSFHVRGGGLRAGLMGFNPRSGLCLRSQKKES</sequence>
<evidence type="ECO:0000313" key="1">
    <source>
        <dbReference type="EMBL" id="QCE11182.1"/>
    </source>
</evidence>
<accession>A0A4D6NE72</accession>